<evidence type="ECO:0000259" key="2">
    <source>
        <dbReference type="Pfam" id="PF01266"/>
    </source>
</evidence>
<dbReference type="Gene3D" id="3.30.9.10">
    <property type="entry name" value="D-Amino Acid Oxidase, subunit A, domain 2"/>
    <property type="match status" value="1"/>
</dbReference>
<dbReference type="PANTHER" id="PTHR13847:SF249">
    <property type="entry name" value="OXIDOREDUCTASE-RELATED"/>
    <property type="match status" value="1"/>
</dbReference>
<dbReference type="Proteomes" id="UP000773469">
    <property type="component" value="Unassembled WGS sequence"/>
</dbReference>
<dbReference type="Gene3D" id="3.50.50.60">
    <property type="entry name" value="FAD/NAD(P)-binding domain"/>
    <property type="match status" value="1"/>
</dbReference>
<feature type="domain" description="FAD dependent oxidoreductase" evidence="2">
    <location>
        <begin position="30"/>
        <end position="384"/>
    </location>
</feature>
<reference evidence="4 5" key="1">
    <citation type="submission" date="2016-07" db="EMBL/GenBank/DDBJ databases">
        <title>Whole-genome of two Shewanella species isolated from a digestive organ of sea cucumber Apostichopus japonicus Selenka 1867.</title>
        <authorList>
            <person name="Hong H.-H."/>
            <person name="Choi H."/>
            <person name="Cheon S."/>
            <person name="Oh J.-S."/>
            <person name="Lee H.-G."/>
            <person name="Park C."/>
        </authorList>
    </citation>
    <scope>NUCLEOTIDE SEQUENCE [LARGE SCALE GENOMIC DNA]</scope>
    <source>
        <strain evidence="4 5">CSB03KR</strain>
    </source>
</reference>
<accession>A0A1E5IUA8</accession>
<name>A0A1E5IUA8_SHECO</name>
<reference evidence="3 6" key="2">
    <citation type="submission" date="2021-05" db="EMBL/GenBank/DDBJ databases">
        <title>Molecular characterization for Shewanella algae harboring chromosomal blaOXA-55-like strains isolated from clinical and environment sample.</title>
        <authorList>
            <person name="Ohama Y."/>
            <person name="Aoki K."/>
            <person name="Harada S."/>
            <person name="Moriya K."/>
            <person name="Ishii Y."/>
            <person name="Tateda K."/>
        </authorList>
    </citation>
    <scope>NUCLEOTIDE SEQUENCE [LARGE SCALE GENOMIC DNA]</scope>
    <source>
        <strain evidence="3 6">MBTL60-118</strain>
    </source>
</reference>
<dbReference type="RefSeq" id="WP_069671263.1">
    <property type="nucleotide sequence ID" value="NZ_BPEU01000019.1"/>
</dbReference>
<sequence length="429" mass="47054">MSLPRCNSYYNATINQETDFDQLQGEVDVDVVIIGGGFTGVATAVELSEQGYRVAIVEANKIGWGATGRNGGQVTGSLSGDGAMTKQLRNQIGSEAEAFVWNLRWRGHDIIKNRVAKYGIDCDLKFGHLHTAYKFAHMGEMQKTFDEGVNRGMGDELILLSKADIPQYLDTPLYHGGLLNKRNMHLHSVNLCIGEARAAVGNGAQIFEHSSVLDIIEGDRPVVKTAKGQITANSVVLAGNAYHKLARKKLSGLLFPASLGNCATVKLDSALAKQLNPHDVAVYDSRFVLDYYRMTADHRLMFGGGTNYSGRDSKDVAAELRPALERTFPQLKGVEIEFDWTGMAGIVVNRIPQLGKVSPNVFYCQGYSGHGVATSHIMGEIMAAAVVGQHKEFDLFANMKQIRLPVGEWLGNQGMAIGMLYYRMMENFR</sequence>
<evidence type="ECO:0000313" key="3">
    <source>
        <dbReference type="EMBL" id="GIU42675.1"/>
    </source>
</evidence>
<protein>
    <submittedName>
        <fullName evidence="4">FAD-dependent oxidoreductase</fullName>
    </submittedName>
</protein>
<gene>
    <name evidence="4" type="ORF">BEL05_00025</name>
    <name evidence="3" type="ORF">TUM3794_26520</name>
</gene>
<organism evidence="4 5">
    <name type="scientific">Shewanella colwelliana</name>
    <name type="common">Alteromonas colwelliana</name>
    <dbReference type="NCBI Taxonomy" id="23"/>
    <lineage>
        <taxon>Bacteria</taxon>
        <taxon>Pseudomonadati</taxon>
        <taxon>Pseudomonadota</taxon>
        <taxon>Gammaproteobacteria</taxon>
        <taxon>Alteromonadales</taxon>
        <taxon>Shewanellaceae</taxon>
        <taxon>Shewanella</taxon>
    </lineage>
</organism>
<evidence type="ECO:0000313" key="6">
    <source>
        <dbReference type="Proteomes" id="UP000773469"/>
    </source>
</evidence>
<dbReference type="InterPro" id="IPR036188">
    <property type="entry name" value="FAD/NAD-bd_sf"/>
</dbReference>
<dbReference type="Proteomes" id="UP000095230">
    <property type="component" value="Unassembled WGS sequence"/>
</dbReference>
<dbReference type="AlphaFoldDB" id="A0A1E5IUA8"/>
<dbReference type="PANTHER" id="PTHR13847">
    <property type="entry name" value="SARCOSINE DEHYDROGENASE-RELATED"/>
    <property type="match status" value="1"/>
</dbReference>
<dbReference type="EMBL" id="BPEU01000019">
    <property type="protein sequence ID" value="GIU42675.1"/>
    <property type="molecule type" value="Genomic_DNA"/>
</dbReference>
<dbReference type="SUPFAM" id="SSF51905">
    <property type="entry name" value="FAD/NAD(P)-binding domain"/>
    <property type="match status" value="1"/>
</dbReference>
<evidence type="ECO:0000313" key="4">
    <source>
        <dbReference type="EMBL" id="OEG73658.1"/>
    </source>
</evidence>
<dbReference type="GO" id="GO:0005737">
    <property type="term" value="C:cytoplasm"/>
    <property type="evidence" value="ECO:0007669"/>
    <property type="project" value="TreeGrafter"/>
</dbReference>
<evidence type="ECO:0000313" key="5">
    <source>
        <dbReference type="Proteomes" id="UP000095230"/>
    </source>
</evidence>
<keyword evidence="1" id="KW-0560">Oxidoreductase</keyword>
<dbReference type="InterPro" id="IPR006076">
    <property type="entry name" value="FAD-dep_OxRdtase"/>
</dbReference>
<dbReference type="Pfam" id="PF01266">
    <property type="entry name" value="DAO"/>
    <property type="match status" value="1"/>
</dbReference>
<dbReference type="EMBL" id="MCBT01000037">
    <property type="protein sequence ID" value="OEG73658.1"/>
    <property type="molecule type" value="Genomic_DNA"/>
</dbReference>
<dbReference type="STRING" id="23.BEL05_00025"/>
<dbReference type="GO" id="GO:0016491">
    <property type="term" value="F:oxidoreductase activity"/>
    <property type="evidence" value="ECO:0007669"/>
    <property type="project" value="UniProtKB-KW"/>
</dbReference>
<evidence type="ECO:0000256" key="1">
    <source>
        <dbReference type="ARBA" id="ARBA00023002"/>
    </source>
</evidence>
<keyword evidence="6" id="KW-1185">Reference proteome</keyword>
<comment type="caution">
    <text evidence="4">The sequence shown here is derived from an EMBL/GenBank/DDBJ whole genome shotgun (WGS) entry which is preliminary data.</text>
</comment>
<dbReference type="OrthoDB" id="311718at2"/>
<proteinExistence type="predicted"/>